<dbReference type="AlphaFoldDB" id="A0A4Y3WER8"/>
<proteinExistence type="predicted"/>
<feature type="compositionally biased region" description="Low complexity" evidence="1">
    <location>
        <begin position="16"/>
        <end position="31"/>
    </location>
</feature>
<dbReference type="EMBL" id="BJNF01000114">
    <property type="protein sequence ID" value="GEC17512.1"/>
    <property type="molecule type" value="Genomic_DNA"/>
</dbReference>
<evidence type="ECO:0000313" key="3">
    <source>
        <dbReference type="Proteomes" id="UP000318825"/>
    </source>
</evidence>
<name>A0A4Y3WER8_NITWI</name>
<evidence type="ECO:0000256" key="1">
    <source>
        <dbReference type="SAM" id="MobiDB-lite"/>
    </source>
</evidence>
<sequence length="92" mass="9700">MFTDSRGRSAAGRVDPTTALTLPTETPPLDLGASQNMKHRKLAFINAAVDRRAVTSDRVQEKTSPYVVHAGTVVPAALITGIKSDLPGTITA</sequence>
<evidence type="ECO:0000313" key="2">
    <source>
        <dbReference type="EMBL" id="GEC17512.1"/>
    </source>
</evidence>
<gene>
    <name evidence="2" type="ORF">NWI01_34040</name>
</gene>
<dbReference type="Proteomes" id="UP000318825">
    <property type="component" value="Unassembled WGS sequence"/>
</dbReference>
<reference evidence="2 3" key="1">
    <citation type="submission" date="2019-06" db="EMBL/GenBank/DDBJ databases">
        <title>Whole genome shotgun sequence of Nitrobacter winogradskyi NBRC 14297.</title>
        <authorList>
            <person name="Hosoyama A."/>
            <person name="Uohara A."/>
            <person name="Ohji S."/>
            <person name="Ichikawa N."/>
        </authorList>
    </citation>
    <scope>NUCLEOTIDE SEQUENCE [LARGE SCALE GENOMIC DNA]</scope>
    <source>
        <strain evidence="2 3">NBRC 14297</strain>
    </source>
</reference>
<accession>A0A4Y3WER8</accession>
<feature type="region of interest" description="Disordered" evidence="1">
    <location>
        <begin position="1"/>
        <end position="33"/>
    </location>
</feature>
<organism evidence="2 3">
    <name type="scientific">Nitrobacter winogradskyi</name>
    <name type="common">Nitrobacter agilis</name>
    <dbReference type="NCBI Taxonomy" id="913"/>
    <lineage>
        <taxon>Bacteria</taxon>
        <taxon>Pseudomonadati</taxon>
        <taxon>Pseudomonadota</taxon>
        <taxon>Alphaproteobacteria</taxon>
        <taxon>Hyphomicrobiales</taxon>
        <taxon>Nitrobacteraceae</taxon>
        <taxon>Nitrobacter</taxon>
    </lineage>
</organism>
<protein>
    <submittedName>
        <fullName evidence="2">Uncharacterized protein</fullName>
    </submittedName>
</protein>
<comment type="caution">
    <text evidence="2">The sequence shown here is derived from an EMBL/GenBank/DDBJ whole genome shotgun (WGS) entry which is preliminary data.</text>
</comment>